<dbReference type="NCBIfam" id="NF008907">
    <property type="entry name" value="PRK12270.1"/>
    <property type="match status" value="1"/>
</dbReference>
<dbReference type="KEGG" id="hhk:HH1059_01060"/>
<gene>
    <name evidence="10" type="primary">sucA</name>
    <name evidence="10" type="ORF">HH1059_01060</name>
</gene>
<dbReference type="GO" id="GO:0030976">
    <property type="term" value="F:thiamine pyrophosphate binding"/>
    <property type="evidence" value="ECO:0007669"/>
    <property type="project" value="InterPro"/>
</dbReference>
<evidence type="ECO:0000256" key="3">
    <source>
        <dbReference type="ARBA" id="ARBA00006936"/>
    </source>
</evidence>
<dbReference type="FunFam" id="3.40.50.970:FF:000014">
    <property type="entry name" value="2-oxoglutarate dehydrogenase E1 component"/>
    <property type="match status" value="1"/>
</dbReference>
<dbReference type="SUPFAM" id="SSF52518">
    <property type="entry name" value="Thiamin diphosphate-binding fold (THDP-binding)"/>
    <property type="match status" value="2"/>
</dbReference>
<dbReference type="NCBIfam" id="NF006914">
    <property type="entry name" value="PRK09404.1"/>
    <property type="match status" value="1"/>
</dbReference>
<dbReference type="NCBIfam" id="TIGR00239">
    <property type="entry name" value="2oxo_dh_E1"/>
    <property type="match status" value="1"/>
</dbReference>
<dbReference type="GO" id="GO:0005829">
    <property type="term" value="C:cytosol"/>
    <property type="evidence" value="ECO:0007669"/>
    <property type="project" value="TreeGrafter"/>
</dbReference>
<dbReference type="Gene3D" id="1.10.287.1150">
    <property type="entry name" value="TPP helical domain"/>
    <property type="match status" value="1"/>
</dbReference>
<dbReference type="Gene3D" id="3.40.50.12470">
    <property type="match status" value="1"/>
</dbReference>
<organism evidence="10 11">
    <name type="scientific">Halorhodospira halochloris</name>
    <name type="common">Ectothiorhodospira halochloris</name>
    <dbReference type="NCBI Taxonomy" id="1052"/>
    <lineage>
        <taxon>Bacteria</taxon>
        <taxon>Pseudomonadati</taxon>
        <taxon>Pseudomonadota</taxon>
        <taxon>Gammaproteobacteria</taxon>
        <taxon>Chromatiales</taxon>
        <taxon>Ectothiorhodospiraceae</taxon>
        <taxon>Halorhodospira</taxon>
    </lineage>
</organism>
<dbReference type="InterPro" id="IPR032106">
    <property type="entry name" value="2-oxogl_dehyd_N"/>
</dbReference>
<dbReference type="PIRSF" id="PIRSF000157">
    <property type="entry name" value="Oxoglu_dh_E1"/>
    <property type="match status" value="1"/>
</dbReference>
<feature type="domain" description="Transketolase-like pyrimidine-binding" evidence="9">
    <location>
        <begin position="601"/>
        <end position="794"/>
    </location>
</feature>
<dbReference type="EMBL" id="AP017372">
    <property type="protein sequence ID" value="BAU56777.1"/>
    <property type="molecule type" value="Genomic_DNA"/>
</dbReference>
<accession>A0A0X8X846</accession>
<proteinExistence type="inferred from homology"/>
<reference evidence="10" key="1">
    <citation type="submission" date="2016-02" db="EMBL/GenBank/DDBJ databases">
        <title>Halorhodospira halochloris DSM-1059 complete genome, version 2.</title>
        <authorList>
            <person name="Tsukatani Y."/>
        </authorList>
    </citation>
    <scope>NUCLEOTIDE SEQUENCE</scope>
    <source>
        <strain evidence="10">DSM 1059</strain>
    </source>
</reference>
<evidence type="ECO:0000313" key="11">
    <source>
        <dbReference type="Proteomes" id="UP000218890"/>
    </source>
</evidence>
<dbReference type="Proteomes" id="UP000218890">
    <property type="component" value="Chromosome"/>
</dbReference>
<evidence type="ECO:0000256" key="6">
    <source>
        <dbReference type="ARBA" id="ARBA00023002"/>
    </source>
</evidence>
<evidence type="ECO:0000256" key="4">
    <source>
        <dbReference type="ARBA" id="ARBA00012280"/>
    </source>
</evidence>
<evidence type="ECO:0000256" key="7">
    <source>
        <dbReference type="ARBA" id="ARBA00023052"/>
    </source>
</evidence>
<dbReference type="FunFam" id="1.10.287.1150:FF:000004">
    <property type="entry name" value="2-oxoglutarate dehydrogenase E1 component"/>
    <property type="match status" value="1"/>
</dbReference>
<dbReference type="CDD" id="cd02016">
    <property type="entry name" value="TPP_E1_OGDC_like"/>
    <property type="match status" value="1"/>
</dbReference>
<name>A0A0X8X846_HALHR</name>
<dbReference type="GO" id="GO:0045252">
    <property type="term" value="C:oxoglutarate dehydrogenase complex"/>
    <property type="evidence" value="ECO:0007669"/>
    <property type="project" value="TreeGrafter"/>
</dbReference>
<dbReference type="Pfam" id="PF00676">
    <property type="entry name" value="E1_dh"/>
    <property type="match status" value="1"/>
</dbReference>
<keyword evidence="11" id="KW-1185">Reference proteome</keyword>
<dbReference type="InterPro" id="IPR001017">
    <property type="entry name" value="DH_E1"/>
</dbReference>
<dbReference type="AlphaFoldDB" id="A0A0X8X846"/>
<dbReference type="Pfam" id="PF02779">
    <property type="entry name" value="Transket_pyr"/>
    <property type="match status" value="1"/>
</dbReference>
<evidence type="ECO:0000313" key="10">
    <source>
        <dbReference type="EMBL" id="BAU56777.1"/>
    </source>
</evidence>
<dbReference type="GO" id="GO:0004591">
    <property type="term" value="F:oxoglutarate dehydrogenase (succinyl-transferring) activity"/>
    <property type="evidence" value="ECO:0007669"/>
    <property type="project" value="UniProtKB-EC"/>
</dbReference>
<dbReference type="GO" id="GO:0006099">
    <property type="term" value="P:tricarboxylic acid cycle"/>
    <property type="evidence" value="ECO:0007669"/>
    <property type="project" value="TreeGrafter"/>
</dbReference>
<dbReference type="Pfam" id="PF16870">
    <property type="entry name" value="OxoGdeHyase_C"/>
    <property type="match status" value="1"/>
</dbReference>
<dbReference type="Gene3D" id="3.40.50.970">
    <property type="match status" value="1"/>
</dbReference>
<dbReference type="InterPro" id="IPR029061">
    <property type="entry name" value="THDP-binding"/>
</dbReference>
<dbReference type="OrthoDB" id="9759785at2"/>
<dbReference type="PANTHER" id="PTHR23152">
    <property type="entry name" value="2-OXOGLUTARATE DEHYDROGENASE"/>
    <property type="match status" value="1"/>
</dbReference>
<protein>
    <recommendedName>
        <fullName evidence="5">2-oxoglutarate dehydrogenase E1 component</fullName>
        <ecNumber evidence="4">1.2.4.2</ecNumber>
    </recommendedName>
    <alternativeName>
        <fullName evidence="8">Alpha-ketoglutarate dehydrogenase</fullName>
    </alternativeName>
</protein>
<dbReference type="Gene3D" id="3.40.50.11610">
    <property type="entry name" value="Multifunctional 2-oxoglutarate metabolism enzyme, C-terminal domain"/>
    <property type="match status" value="1"/>
</dbReference>
<evidence type="ECO:0000256" key="8">
    <source>
        <dbReference type="ARBA" id="ARBA00030680"/>
    </source>
</evidence>
<dbReference type="SMART" id="SM00861">
    <property type="entry name" value="Transket_pyr"/>
    <property type="match status" value="1"/>
</dbReference>
<dbReference type="Pfam" id="PF16078">
    <property type="entry name" value="2-oxogl_dehyd_N"/>
    <property type="match status" value="1"/>
</dbReference>
<keyword evidence="6" id="KW-0560">Oxidoreductase</keyword>
<dbReference type="InterPro" id="IPR005475">
    <property type="entry name" value="Transketolase-like_Pyr-bd"/>
</dbReference>
<evidence type="ECO:0000256" key="2">
    <source>
        <dbReference type="ARBA" id="ARBA00003906"/>
    </source>
</evidence>
<keyword evidence="7" id="KW-0786">Thiamine pyrophosphate</keyword>
<evidence type="ECO:0000256" key="1">
    <source>
        <dbReference type="ARBA" id="ARBA00001964"/>
    </source>
</evidence>
<dbReference type="RefSeq" id="WP_096407077.1">
    <property type="nucleotide sequence ID" value="NZ_AP017372.2"/>
</dbReference>
<comment type="similarity">
    <text evidence="3">Belongs to the alpha-ketoglutarate dehydrogenase family.</text>
</comment>
<comment type="cofactor">
    <cofactor evidence="1">
        <name>thiamine diphosphate</name>
        <dbReference type="ChEBI" id="CHEBI:58937"/>
    </cofactor>
</comment>
<dbReference type="EC" id="1.2.4.2" evidence="4"/>
<evidence type="ECO:0000259" key="9">
    <source>
        <dbReference type="SMART" id="SM00861"/>
    </source>
</evidence>
<dbReference type="InterPro" id="IPR042179">
    <property type="entry name" value="KGD_C_sf"/>
</dbReference>
<evidence type="ECO:0000256" key="5">
    <source>
        <dbReference type="ARBA" id="ARBA00013321"/>
    </source>
</evidence>
<sequence>MSAKDGFLQKLRSSYLHGANAGYIEGLYEAYLTDPESVEADWRDYFRALERSAGNGQDVPHSQVRKRFERYGRAGWRRRGGAGVAELSPDAAEKQAAVLRLINSYRFRGHQAADLDPLQLRPKPPVPDLDPAFHGLGEEDLDETFNTGSLYAEPRMTLREIIALLQQVYSGALGSEYMHITDTEQKRWIQQRVEGSRGQPRLSTARKKEVFERLVAAEGIEKYLHSKYVGQKRFSLEGGDALIPLLHDLIQRAGTQGIKEMVLGMAHRGRLNVLINILGKDPGDLFAEFEGRYQRDGNGSGDVKYHMGFSSDVQTPGGPMHIALAFNPSHLEIVNPVVEGSCRARMRRRRDDEGGQVLPVLIHGDAAFAGQGVVMETFQLSQARGFYTGGTVHVVINNQIGFTTSNPLDTRSSLYCTEVAKIVQAPIFHVNGDDPEMVAFATALALDYRNTFRRDVVIDMICYRRHGHNEADEPAATQPMMYQKIRNRPTVRQLYAQQLAEEGVFGANEAEEMVGDYRAALENREVVATNIITGVRNEFVADWHRFFDGCWHESVDTAVSQERLRDLQAILDVLPEGFELNPRVAAIRESRRKMAAGALPLDWGFAETMAYGTLLQDGYRVRLSGQDSGRGTFFHRHAVLHNMADGSTFTPLQDVTTEPKDFVVIDSLLSEEAVLGFEYGYATSEPDTLTIWEAQFGDFVNGAQVVIDQFIAAGEAKWGRLSGLTLFLPHGYEGQGPEHSSARLERFLQLCAEENIQVCVPSTPAQFYHMLRRQMLRRFRKPLIVLTPKSLLRHKLSTSSLDDLTRGSFSTVIDEIDPIDPQQCKRVVLCAGKVYYDLLEARRRLGLEKVAILRIEQLYPFPEGSLKELMSQCYPGARVVVWCQEEPKNQGAWYSTNHHILNCLVGDQRLHYAGRPAAASPAVGYPKLHHEQQRELVDRALGVESV</sequence>
<dbReference type="InterPro" id="IPR011603">
    <property type="entry name" value="2oxoglutarate_DH_E1"/>
</dbReference>
<comment type="function">
    <text evidence="2">E1 component of the 2-oxoglutarate dehydrogenase (OGDH) complex which catalyzes the decarboxylation of 2-oxoglutarate, the first step in the conversion of 2-oxoglutarate to succinyl-CoA and CO(2).</text>
</comment>
<dbReference type="InterPro" id="IPR031717">
    <property type="entry name" value="ODO-1/KGD_C"/>
</dbReference>
<dbReference type="PANTHER" id="PTHR23152:SF4">
    <property type="entry name" value="2-OXOADIPATE DEHYDROGENASE COMPLEX COMPONENT E1"/>
    <property type="match status" value="1"/>
</dbReference>